<evidence type="ECO:0000256" key="2">
    <source>
        <dbReference type="ARBA" id="ARBA00038434"/>
    </source>
</evidence>
<evidence type="ECO:0000313" key="6">
    <source>
        <dbReference type="EMBL" id="OEZ97535.1"/>
    </source>
</evidence>
<dbReference type="Gene3D" id="3.30.160.100">
    <property type="entry name" value="Ribosome hibernation promotion factor-like"/>
    <property type="match status" value="1"/>
</dbReference>
<dbReference type="OrthoDB" id="9795980at2"/>
<organism evidence="6 7">
    <name type="scientific">Duganella phyllosphaerae</name>
    <dbReference type="NCBI Taxonomy" id="762836"/>
    <lineage>
        <taxon>Bacteria</taxon>
        <taxon>Pseudomonadati</taxon>
        <taxon>Pseudomonadota</taxon>
        <taxon>Betaproteobacteria</taxon>
        <taxon>Burkholderiales</taxon>
        <taxon>Oxalobacteraceae</taxon>
        <taxon>Telluria group</taxon>
        <taxon>Duganella</taxon>
    </lineage>
</organism>
<accession>A0A1E7WGD5</accession>
<evidence type="ECO:0000313" key="7">
    <source>
        <dbReference type="Proteomes" id="UP000175989"/>
    </source>
</evidence>
<dbReference type="InterPro" id="IPR036567">
    <property type="entry name" value="RHF-like"/>
</dbReference>
<dbReference type="EMBL" id="LROM01000097">
    <property type="protein sequence ID" value="OEZ97535.1"/>
    <property type="molecule type" value="Genomic_DNA"/>
</dbReference>
<comment type="caution">
    <text evidence="6">The sequence shown here is derived from an EMBL/GenBank/DDBJ whole genome shotgun (WGS) entry which is preliminary data.</text>
</comment>
<protein>
    <recommendedName>
        <fullName evidence="4">Ribosome hibernation promoting factor</fullName>
    </recommendedName>
    <alternativeName>
        <fullName evidence="5">Hibernation factor HPF</fullName>
    </alternativeName>
</protein>
<evidence type="ECO:0000256" key="1">
    <source>
        <dbReference type="ARBA" id="ARBA00022845"/>
    </source>
</evidence>
<dbReference type="FunFam" id="3.30.160.100:FF:000001">
    <property type="entry name" value="Ribosome hibernation promoting factor"/>
    <property type="match status" value="1"/>
</dbReference>
<dbReference type="Proteomes" id="UP000175989">
    <property type="component" value="Unassembled WGS sequence"/>
</dbReference>
<dbReference type="InterPro" id="IPR003489">
    <property type="entry name" value="RHF/RaiA"/>
</dbReference>
<sequence length="119" mass="13519">MNLTISGHHLEVTAAIREYVQSKLERVTRHFDQVIDIAVILTVDNLKEKTKRQKAEINLRLSGKTVYVESLSQDLYAAIDTLIDKLDRQVMKYKGKVQQHGHDAIKHLPDNFEPAAAAL</sequence>
<comment type="similarity">
    <text evidence="2">Belongs to the HPF/YfiA ribosome-associated protein family. Short HPF subfamily.</text>
</comment>
<dbReference type="GO" id="GO:0022627">
    <property type="term" value="C:cytosolic small ribosomal subunit"/>
    <property type="evidence" value="ECO:0007669"/>
    <property type="project" value="TreeGrafter"/>
</dbReference>
<dbReference type="RefSeq" id="WP_019923404.1">
    <property type="nucleotide sequence ID" value="NZ_LROM01000097.1"/>
</dbReference>
<dbReference type="GeneID" id="43165014"/>
<dbReference type="AlphaFoldDB" id="A0A1E7WGD5"/>
<dbReference type="Pfam" id="PF02482">
    <property type="entry name" value="Ribosomal_S30AE"/>
    <property type="match status" value="1"/>
</dbReference>
<keyword evidence="1" id="KW-0810">Translation regulation</keyword>
<dbReference type="SUPFAM" id="SSF69754">
    <property type="entry name" value="Ribosome binding protein Y (YfiA homologue)"/>
    <property type="match status" value="1"/>
</dbReference>
<dbReference type="InterPro" id="IPR050574">
    <property type="entry name" value="HPF/YfiA_ribosome-assoc"/>
</dbReference>
<evidence type="ECO:0000256" key="4">
    <source>
        <dbReference type="ARBA" id="ARBA00041148"/>
    </source>
</evidence>
<dbReference type="PATRIC" id="fig|762836.4.peg.3684"/>
<gene>
    <name evidence="6" type="primary">hpf</name>
    <name evidence="6" type="ORF">DUPY_35770</name>
</gene>
<reference evidence="7" key="1">
    <citation type="journal article" date="2016" name="Front. Microbiol.">
        <title>Molecular Keys to the Janthinobacterium and Duganella spp. Interaction with the Plant Pathogen Fusarium graminearum.</title>
        <authorList>
            <person name="Haack F.S."/>
            <person name="Poehlein A."/>
            <person name="Kroger C."/>
            <person name="Voigt C.A."/>
            <person name="Piepenbring M."/>
            <person name="Bode H.B."/>
            <person name="Daniel R."/>
            <person name="Schafer W."/>
            <person name="Streit W.R."/>
        </authorList>
    </citation>
    <scope>NUCLEOTIDE SEQUENCE [LARGE SCALE GENOMIC DNA]</scope>
    <source>
        <strain evidence="7">T54</strain>
    </source>
</reference>
<dbReference type="CDD" id="cd00552">
    <property type="entry name" value="RaiA"/>
    <property type="match status" value="1"/>
</dbReference>
<evidence type="ECO:0000256" key="3">
    <source>
        <dbReference type="ARBA" id="ARBA00038695"/>
    </source>
</evidence>
<dbReference type="GO" id="GO:0043024">
    <property type="term" value="F:ribosomal small subunit binding"/>
    <property type="evidence" value="ECO:0007669"/>
    <property type="project" value="TreeGrafter"/>
</dbReference>
<dbReference type="GO" id="GO:0045900">
    <property type="term" value="P:negative regulation of translational elongation"/>
    <property type="evidence" value="ECO:0007669"/>
    <property type="project" value="TreeGrafter"/>
</dbReference>
<proteinExistence type="inferred from homology"/>
<dbReference type="PANTHER" id="PTHR33231">
    <property type="entry name" value="30S RIBOSOMAL PROTEIN"/>
    <property type="match status" value="1"/>
</dbReference>
<name>A0A1E7WGD5_9BURK</name>
<dbReference type="NCBIfam" id="TIGR00741">
    <property type="entry name" value="yfiA"/>
    <property type="match status" value="1"/>
</dbReference>
<evidence type="ECO:0000256" key="5">
    <source>
        <dbReference type="ARBA" id="ARBA00041319"/>
    </source>
</evidence>
<comment type="subunit">
    <text evidence="3">Associates exclusively with 100S ribosomes, which are dimers of 70S ribosomes.</text>
</comment>
<dbReference type="PANTHER" id="PTHR33231:SF1">
    <property type="entry name" value="30S RIBOSOMAL PROTEIN"/>
    <property type="match status" value="1"/>
</dbReference>
<keyword evidence="7" id="KW-1185">Reference proteome</keyword>